<evidence type="ECO:0000256" key="2">
    <source>
        <dbReference type="PROSITE-ProRule" id="PRU00278"/>
    </source>
</evidence>
<dbReference type="EC" id="5.2.1.8" evidence="5"/>
<evidence type="ECO:0000256" key="1">
    <source>
        <dbReference type="ARBA" id="ARBA00022729"/>
    </source>
</evidence>
<evidence type="ECO:0000313" key="5">
    <source>
        <dbReference type="EMBL" id="CAH2030205.1"/>
    </source>
</evidence>
<keyword evidence="1 3" id="KW-0732">Signal</keyword>
<dbReference type="PANTHER" id="PTHR47637">
    <property type="entry name" value="CHAPERONE SURA"/>
    <property type="match status" value="1"/>
</dbReference>
<dbReference type="InterPro" id="IPR027304">
    <property type="entry name" value="Trigger_fact/SurA_dom_sf"/>
</dbReference>
<dbReference type="InterPro" id="IPR046357">
    <property type="entry name" value="PPIase_dom_sf"/>
</dbReference>
<dbReference type="Gene3D" id="3.10.50.40">
    <property type="match status" value="1"/>
</dbReference>
<feature type="signal peptide" evidence="3">
    <location>
        <begin position="1"/>
        <end position="23"/>
    </location>
</feature>
<dbReference type="PROSITE" id="PS50198">
    <property type="entry name" value="PPIC_PPIASE_2"/>
    <property type="match status" value="1"/>
</dbReference>
<dbReference type="PANTHER" id="PTHR47637:SF1">
    <property type="entry name" value="CHAPERONE SURA"/>
    <property type="match status" value="1"/>
</dbReference>
<evidence type="ECO:0000259" key="4">
    <source>
        <dbReference type="PROSITE" id="PS50198"/>
    </source>
</evidence>
<keyword evidence="2" id="KW-0697">Rotamase</keyword>
<feature type="domain" description="PpiC" evidence="4">
    <location>
        <begin position="207"/>
        <end position="309"/>
    </location>
</feature>
<dbReference type="InterPro" id="IPR050280">
    <property type="entry name" value="OMP_Chaperone_SurA"/>
</dbReference>
<organism evidence="5 6">
    <name type="scientific">Trichlorobacter ammonificans</name>
    <dbReference type="NCBI Taxonomy" id="2916410"/>
    <lineage>
        <taxon>Bacteria</taxon>
        <taxon>Pseudomonadati</taxon>
        <taxon>Thermodesulfobacteriota</taxon>
        <taxon>Desulfuromonadia</taxon>
        <taxon>Geobacterales</taxon>
        <taxon>Geobacteraceae</taxon>
        <taxon>Trichlorobacter</taxon>
    </lineage>
</organism>
<name>A0ABN8HFK2_9BACT</name>
<keyword evidence="6" id="KW-1185">Reference proteome</keyword>
<reference evidence="5 6" key="1">
    <citation type="submission" date="2022-03" db="EMBL/GenBank/DDBJ databases">
        <authorList>
            <person name="Koch H."/>
        </authorList>
    </citation>
    <scope>NUCLEOTIDE SEQUENCE [LARGE SCALE GENOMIC DNA]</scope>
    <source>
        <strain evidence="5 6">G1</strain>
    </source>
</reference>
<sequence>MIRTQFVTALPLLAVLLILNGCAGGPEPVGEETAPPTQPALRMPLVPTPPALAPGASRVNGIAAVVNDEIITFREVLREAEPLLREARKKGPLDDKVRRELRATVLERLIEKRLTEQKARELGIKIGDDEVRQAIDDVKRQNNNMTQSQLEAALQAQGFSVTQYEAQVREQLERLRLISVEVRAKVHVSDREAEAYYEANRQKYAEEERFRARHIFIKVDEKAPETEVRQAMTKALNLLHDARSGKDFAELARQFSEDPAAKKDGGDLGYFKRGDMLADLEQALLPLKPGQVGELVITPSGLHIVKLEERSSVAFKPFESVKAEIVEQLYRTKQEERFAQWMKELRSQASVELRDGNGIL</sequence>
<gene>
    <name evidence="5" type="ORF">GEAMG1_0383</name>
</gene>
<dbReference type="RefSeq" id="WP_305731157.1">
    <property type="nucleotide sequence ID" value="NZ_OW150024.1"/>
</dbReference>
<proteinExistence type="predicted"/>
<dbReference type="GO" id="GO:0003755">
    <property type="term" value="F:peptidyl-prolyl cis-trans isomerase activity"/>
    <property type="evidence" value="ECO:0007669"/>
    <property type="project" value="UniProtKB-EC"/>
</dbReference>
<protein>
    <submittedName>
        <fullName evidence="5">Survival protein SurA (Peptidyl-prolyl cis-trans isomerase SurA)</fullName>
        <ecNumber evidence="5">5.2.1.8</ecNumber>
    </submittedName>
</protein>
<dbReference type="Pfam" id="PF00639">
    <property type="entry name" value="Rotamase"/>
    <property type="match status" value="1"/>
</dbReference>
<dbReference type="Gene3D" id="1.10.4030.10">
    <property type="entry name" value="Porin chaperone SurA, peptide-binding domain"/>
    <property type="match status" value="1"/>
</dbReference>
<accession>A0ABN8HFK2</accession>
<evidence type="ECO:0000256" key="3">
    <source>
        <dbReference type="SAM" id="SignalP"/>
    </source>
</evidence>
<dbReference type="Pfam" id="PF13624">
    <property type="entry name" value="SurA_N_3"/>
    <property type="match status" value="1"/>
</dbReference>
<keyword evidence="2 5" id="KW-0413">Isomerase</keyword>
<dbReference type="EMBL" id="OW150024">
    <property type="protein sequence ID" value="CAH2030205.1"/>
    <property type="molecule type" value="Genomic_DNA"/>
</dbReference>
<dbReference type="Proteomes" id="UP001295463">
    <property type="component" value="Chromosome"/>
</dbReference>
<feature type="chain" id="PRO_5047397012" evidence="3">
    <location>
        <begin position="24"/>
        <end position="360"/>
    </location>
</feature>
<evidence type="ECO:0000313" key="6">
    <source>
        <dbReference type="Proteomes" id="UP001295463"/>
    </source>
</evidence>
<dbReference type="SUPFAM" id="SSF54534">
    <property type="entry name" value="FKBP-like"/>
    <property type="match status" value="1"/>
</dbReference>
<dbReference type="SUPFAM" id="SSF109998">
    <property type="entry name" value="Triger factor/SurA peptide-binding domain-like"/>
    <property type="match status" value="1"/>
</dbReference>
<dbReference type="InterPro" id="IPR000297">
    <property type="entry name" value="PPIase_PpiC"/>
</dbReference>